<comment type="caution">
    <text evidence="2">The sequence shown here is derived from an EMBL/GenBank/DDBJ whole genome shotgun (WGS) entry which is preliminary data.</text>
</comment>
<dbReference type="InterPro" id="IPR029044">
    <property type="entry name" value="Nucleotide-diphossugar_trans"/>
</dbReference>
<dbReference type="Proteomes" id="UP000573327">
    <property type="component" value="Unassembled WGS sequence"/>
</dbReference>
<dbReference type="GO" id="GO:0016740">
    <property type="term" value="F:transferase activity"/>
    <property type="evidence" value="ECO:0007669"/>
    <property type="project" value="UniProtKB-KW"/>
</dbReference>
<keyword evidence="3" id="KW-1185">Reference proteome</keyword>
<keyword evidence="2" id="KW-0808">Transferase</keyword>
<dbReference type="InterPro" id="IPR050834">
    <property type="entry name" value="Glycosyltransf_2"/>
</dbReference>
<dbReference type="AlphaFoldDB" id="A0A7W7S7Y1"/>
<protein>
    <submittedName>
        <fullName evidence="2">GT2 family glycosyltransferase</fullName>
    </submittedName>
</protein>
<accession>A0A7W7S7Y1</accession>
<dbReference type="Pfam" id="PF00535">
    <property type="entry name" value="Glycos_transf_2"/>
    <property type="match status" value="1"/>
</dbReference>
<dbReference type="PANTHER" id="PTHR43685">
    <property type="entry name" value="GLYCOSYLTRANSFERASE"/>
    <property type="match status" value="1"/>
</dbReference>
<dbReference type="InterPro" id="IPR001173">
    <property type="entry name" value="Glyco_trans_2-like"/>
</dbReference>
<name>A0A7W7S7Y1_9ACTN</name>
<dbReference type="Gene3D" id="3.90.550.10">
    <property type="entry name" value="Spore Coat Polysaccharide Biosynthesis Protein SpsA, Chain A"/>
    <property type="match status" value="1"/>
</dbReference>
<evidence type="ECO:0000313" key="3">
    <source>
        <dbReference type="Proteomes" id="UP000573327"/>
    </source>
</evidence>
<sequence>MNGTDRRAATACPCPAARDSLCTPVHVVELDLAEPGELRSPGGTGPATPDGCVLALVRLHGHPLGLVTATGSADDPVGLRRALVEAAFTEIRITAHQLTTATIRAPLSRVGGARSSAEPPHISVVIATHNRPELLRQCLDSVLRIDSPQYEVLVVDSAPAGDDAKTLIRERYADRVRYLREPVAGLARAHNVGLAAARGELIAFTDDDTLVDRHWLAALATAFADDPGTGCVTGLILPAELQTAAQAALHRLGGYDKGFVARRWSLAVPPGDPLFPFTAGKFGSGANMAFRTGLLRALGGFDPAIGVGTPAHGGDDLLAFFRIVTGGHVLSYQPDAIVWHRHRRSPDAVPAQLYGYGAGLGAYLTAAVAAEPRLLPTLLRRVPGGLRHAAAQARGRTTSTGRRSARLAALELRGMLYGPLGYLRSLHQSRTG</sequence>
<organism evidence="2 3">
    <name type="scientific">Kitasatospora gansuensis</name>
    <dbReference type="NCBI Taxonomy" id="258050"/>
    <lineage>
        <taxon>Bacteria</taxon>
        <taxon>Bacillati</taxon>
        <taxon>Actinomycetota</taxon>
        <taxon>Actinomycetes</taxon>
        <taxon>Kitasatosporales</taxon>
        <taxon>Streptomycetaceae</taxon>
        <taxon>Kitasatospora</taxon>
    </lineage>
</organism>
<feature type="domain" description="Glycosyltransferase 2-like" evidence="1">
    <location>
        <begin position="123"/>
        <end position="232"/>
    </location>
</feature>
<dbReference type="EMBL" id="JACHJR010000001">
    <property type="protein sequence ID" value="MBB4945574.1"/>
    <property type="molecule type" value="Genomic_DNA"/>
</dbReference>
<gene>
    <name evidence="2" type="ORF">F4556_001109</name>
</gene>
<dbReference type="SUPFAM" id="SSF53448">
    <property type="entry name" value="Nucleotide-diphospho-sugar transferases"/>
    <property type="match status" value="1"/>
</dbReference>
<proteinExistence type="predicted"/>
<dbReference type="PANTHER" id="PTHR43685:SF2">
    <property type="entry name" value="GLYCOSYLTRANSFERASE 2-LIKE DOMAIN-CONTAINING PROTEIN"/>
    <property type="match status" value="1"/>
</dbReference>
<evidence type="ECO:0000313" key="2">
    <source>
        <dbReference type="EMBL" id="MBB4945574.1"/>
    </source>
</evidence>
<dbReference type="RefSeq" id="WP_184912076.1">
    <property type="nucleotide sequence ID" value="NZ_JACHJR010000001.1"/>
</dbReference>
<evidence type="ECO:0000259" key="1">
    <source>
        <dbReference type="Pfam" id="PF00535"/>
    </source>
</evidence>
<reference evidence="2 3" key="1">
    <citation type="submission" date="2020-08" db="EMBL/GenBank/DDBJ databases">
        <title>Sequencing the genomes of 1000 actinobacteria strains.</title>
        <authorList>
            <person name="Klenk H.-P."/>
        </authorList>
    </citation>
    <scope>NUCLEOTIDE SEQUENCE [LARGE SCALE GENOMIC DNA]</scope>
    <source>
        <strain evidence="2 3">DSM 44786</strain>
    </source>
</reference>